<dbReference type="Proteomes" id="UP001161064">
    <property type="component" value="Unassembled WGS sequence"/>
</dbReference>
<name>A0ABQ4PUR5_9PROT</name>
<keyword evidence="2" id="KW-1185">Reference proteome</keyword>
<evidence type="ECO:0000313" key="2">
    <source>
        <dbReference type="Proteomes" id="UP001161064"/>
    </source>
</evidence>
<evidence type="ECO:0000313" key="1">
    <source>
        <dbReference type="EMBL" id="GIU66765.1"/>
    </source>
</evidence>
<evidence type="ECO:0008006" key="3">
    <source>
        <dbReference type="Google" id="ProtNLM"/>
    </source>
</evidence>
<dbReference type="EMBL" id="BPFZ01000004">
    <property type="protein sequence ID" value="GIU66765.1"/>
    <property type="molecule type" value="Genomic_DNA"/>
</dbReference>
<reference evidence="1" key="1">
    <citation type="submission" date="2021-05" db="EMBL/GenBank/DDBJ databases">
        <authorList>
            <person name="Tanabe Y."/>
        </authorList>
    </citation>
    <scope>NUCLEOTIDE SEQUENCE</scope>
    <source>
        <strain evidence="1">BOTRYCO-1</strain>
    </source>
</reference>
<proteinExistence type="predicted"/>
<organism evidence="1 2">
    <name type="scientific">Candidatus Phycosocius spiralis</name>
    <dbReference type="NCBI Taxonomy" id="2815099"/>
    <lineage>
        <taxon>Bacteria</taxon>
        <taxon>Pseudomonadati</taxon>
        <taxon>Pseudomonadota</taxon>
        <taxon>Alphaproteobacteria</taxon>
        <taxon>Caulobacterales</taxon>
        <taxon>Caulobacterales incertae sedis</taxon>
        <taxon>Candidatus Phycosocius</taxon>
    </lineage>
</organism>
<accession>A0ABQ4PUR5</accession>
<sequence length="106" mass="10937">MQAANNQGIVIAILLSSLIRPCAFRFATPLGSDRAACFAFSAAERSAASLALTSAFEGFPAGTSGIGGFAHHFVPHAEQRVVRPVGGTALSATLYLALQVGHMSCM</sequence>
<gene>
    <name evidence="1" type="ORF">PsB1_0919</name>
</gene>
<reference evidence="1" key="2">
    <citation type="journal article" date="2023" name="ISME Commun">
        <title>Characterization of a bloom-associated alphaproteobacterial lineage, 'Candidatus Phycosocius': insights into freshwater algal-bacterial interactions.</title>
        <authorList>
            <person name="Tanabe Y."/>
            <person name="Yamaguchi H."/>
            <person name="Yoshida M."/>
            <person name="Kai A."/>
            <person name="Okazaki Y."/>
        </authorList>
    </citation>
    <scope>NUCLEOTIDE SEQUENCE</scope>
    <source>
        <strain evidence="1">BOTRYCO-1</strain>
    </source>
</reference>
<comment type="caution">
    <text evidence="1">The sequence shown here is derived from an EMBL/GenBank/DDBJ whole genome shotgun (WGS) entry which is preliminary data.</text>
</comment>
<protein>
    <recommendedName>
        <fullName evidence="3">Secreted protein</fullName>
    </recommendedName>
</protein>